<keyword evidence="2" id="KW-0805">Transcription regulation</keyword>
<evidence type="ECO:0000256" key="3">
    <source>
        <dbReference type="ARBA" id="ARBA00023125"/>
    </source>
</evidence>
<evidence type="ECO:0000256" key="5">
    <source>
        <dbReference type="ARBA" id="ARBA00023242"/>
    </source>
</evidence>
<proteinExistence type="predicted"/>
<organism evidence="8 9">
    <name type="scientific">Senna tora</name>
    <dbReference type="NCBI Taxonomy" id="362788"/>
    <lineage>
        <taxon>Eukaryota</taxon>
        <taxon>Viridiplantae</taxon>
        <taxon>Streptophyta</taxon>
        <taxon>Embryophyta</taxon>
        <taxon>Tracheophyta</taxon>
        <taxon>Spermatophyta</taxon>
        <taxon>Magnoliopsida</taxon>
        <taxon>eudicotyledons</taxon>
        <taxon>Gunneridae</taxon>
        <taxon>Pentapetalae</taxon>
        <taxon>rosids</taxon>
        <taxon>fabids</taxon>
        <taxon>Fabales</taxon>
        <taxon>Fabaceae</taxon>
        <taxon>Caesalpinioideae</taxon>
        <taxon>Cassia clade</taxon>
        <taxon>Senna</taxon>
    </lineage>
</organism>
<dbReference type="GO" id="GO:0003677">
    <property type="term" value="F:DNA binding"/>
    <property type="evidence" value="ECO:0007669"/>
    <property type="project" value="UniProtKB-KW"/>
</dbReference>
<reference evidence="8" key="1">
    <citation type="submission" date="2020-09" db="EMBL/GenBank/DDBJ databases">
        <title>Genome-Enabled Discovery of Anthraquinone Biosynthesis in Senna tora.</title>
        <authorList>
            <person name="Kang S.-H."/>
            <person name="Pandey R.P."/>
            <person name="Lee C.-M."/>
            <person name="Sim J.-S."/>
            <person name="Jeong J.-T."/>
            <person name="Choi B.-S."/>
            <person name="Jung M."/>
            <person name="Ginzburg D."/>
            <person name="Zhao K."/>
            <person name="Won S.Y."/>
            <person name="Oh T.-J."/>
            <person name="Yu Y."/>
            <person name="Kim N.-H."/>
            <person name="Lee O.R."/>
            <person name="Lee T.-H."/>
            <person name="Bashyal P."/>
            <person name="Kim T.-S."/>
            <person name="Lee W.-H."/>
            <person name="Kawkins C."/>
            <person name="Kim C.-K."/>
            <person name="Kim J.S."/>
            <person name="Ahn B.O."/>
            <person name="Rhee S.Y."/>
            <person name="Sohng J.K."/>
        </authorList>
    </citation>
    <scope>NUCLEOTIDE SEQUENCE</scope>
    <source>
        <tissue evidence="8">Leaf</tissue>
    </source>
</reference>
<accession>A0A834WTC6</accession>
<evidence type="ECO:0000256" key="1">
    <source>
        <dbReference type="ARBA" id="ARBA00004123"/>
    </source>
</evidence>
<dbReference type="Proteomes" id="UP000634136">
    <property type="component" value="Unassembled WGS sequence"/>
</dbReference>
<evidence type="ECO:0000256" key="2">
    <source>
        <dbReference type="ARBA" id="ARBA00023015"/>
    </source>
</evidence>
<evidence type="ECO:0000259" key="7">
    <source>
        <dbReference type="PROSITE" id="PS50066"/>
    </source>
</evidence>
<keyword evidence="5" id="KW-0539">Nucleus</keyword>
<dbReference type="OrthoDB" id="1102694at2759"/>
<dbReference type="Pfam" id="PF00319">
    <property type="entry name" value="SRF-TF"/>
    <property type="match status" value="1"/>
</dbReference>
<dbReference type="GO" id="GO:0005634">
    <property type="term" value="C:nucleus"/>
    <property type="evidence" value="ECO:0007669"/>
    <property type="project" value="UniProtKB-SubCell"/>
</dbReference>
<keyword evidence="3" id="KW-0238">DNA-binding</keyword>
<dbReference type="PROSITE" id="PS50066">
    <property type="entry name" value="MADS_BOX_2"/>
    <property type="match status" value="1"/>
</dbReference>
<dbReference type="EMBL" id="JAAIUW010000005">
    <property type="protein sequence ID" value="KAF7832010.1"/>
    <property type="molecule type" value="Genomic_DNA"/>
</dbReference>
<sequence>MENSSEKKKKTGMIQDDLEARNAAFLNLKSDIFEEAIELSILCGAELAIFLASPSGEIHCFANPSVDAIIKRYTSTNVDTIVKKEGDSPSCSSMSHSQTLTDCDKDRQRDLEAQVEAEKIFSHLLFQYMMDKSLEIYK</sequence>
<dbReference type="AlphaFoldDB" id="A0A834WTC6"/>
<keyword evidence="9" id="KW-1185">Reference proteome</keyword>
<comment type="caution">
    <text evidence="8">The sequence shown here is derived from an EMBL/GenBank/DDBJ whole genome shotgun (WGS) entry which is preliminary data.</text>
</comment>
<dbReference type="InterPro" id="IPR036879">
    <property type="entry name" value="TF_MADSbox_sf"/>
</dbReference>
<feature type="region of interest" description="Disordered" evidence="6">
    <location>
        <begin position="85"/>
        <end position="105"/>
    </location>
</feature>
<evidence type="ECO:0000256" key="4">
    <source>
        <dbReference type="ARBA" id="ARBA00023163"/>
    </source>
</evidence>
<feature type="compositionally biased region" description="Polar residues" evidence="6">
    <location>
        <begin position="89"/>
        <end position="101"/>
    </location>
</feature>
<comment type="subcellular location">
    <subcellularLocation>
        <location evidence="1">Nucleus</location>
    </subcellularLocation>
</comment>
<gene>
    <name evidence="8" type="ORF">G2W53_014343</name>
</gene>
<protein>
    <submittedName>
        <fullName evidence="8">Agamous-like MADS-box protein AGL62</fullName>
    </submittedName>
</protein>
<dbReference type="GO" id="GO:0046983">
    <property type="term" value="F:protein dimerization activity"/>
    <property type="evidence" value="ECO:0007669"/>
    <property type="project" value="InterPro"/>
</dbReference>
<feature type="domain" description="MADS-box" evidence="7">
    <location>
        <begin position="16"/>
        <end position="65"/>
    </location>
</feature>
<evidence type="ECO:0000313" key="9">
    <source>
        <dbReference type="Proteomes" id="UP000634136"/>
    </source>
</evidence>
<name>A0A834WTC6_9FABA</name>
<evidence type="ECO:0000313" key="8">
    <source>
        <dbReference type="EMBL" id="KAF7832010.1"/>
    </source>
</evidence>
<evidence type="ECO:0000256" key="6">
    <source>
        <dbReference type="SAM" id="MobiDB-lite"/>
    </source>
</evidence>
<keyword evidence="4" id="KW-0804">Transcription</keyword>
<dbReference type="Gene3D" id="3.40.1810.10">
    <property type="entry name" value="Transcription factor, MADS-box"/>
    <property type="match status" value="1"/>
</dbReference>
<dbReference type="SUPFAM" id="SSF55455">
    <property type="entry name" value="SRF-like"/>
    <property type="match status" value="1"/>
</dbReference>
<dbReference type="InterPro" id="IPR002100">
    <property type="entry name" value="TF_MADSbox"/>
</dbReference>